<keyword evidence="2" id="KW-1185">Reference proteome</keyword>
<dbReference type="EMBL" id="KK784941">
    <property type="protein sequence ID" value="KDO59260.1"/>
    <property type="molecule type" value="Genomic_DNA"/>
</dbReference>
<accession>A0A067EZJ0</accession>
<protein>
    <submittedName>
        <fullName evidence="1">Uncharacterized protein</fullName>
    </submittedName>
</protein>
<dbReference type="Proteomes" id="UP000027120">
    <property type="component" value="Unassembled WGS sequence"/>
</dbReference>
<proteinExistence type="predicted"/>
<evidence type="ECO:0000313" key="2">
    <source>
        <dbReference type="Proteomes" id="UP000027120"/>
    </source>
</evidence>
<sequence length="71" mass="7892">MGSRISAFEITGIAENEVERQCNSECKIIKCSHQETSYPDIESLVNYLYNDLSKACSNKPSPVPKLMAIPV</sequence>
<evidence type="ECO:0000313" key="1">
    <source>
        <dbReference type="EMBL" id="KDO59260.1"/>
    </source>
</evidence>
<dbReference type="AlphaFoldDB" id="A0A067EZJ0"/>
<name>A0A067EZJ0_CITSI</name>
<reference evidence="1 2" key="1">
    <citation type="submission" date="2014-04" db="EMBL/GenBank/DDBJ databases">
        <authorList>
            <consortium name="International Citrus Genome Consortium"/>
            <person name="Gmitter F."/>
            <person name="Chen C."/>
            <person name="Farmerie W."/>
            <person name="Harkins T."/>
            <person name="Desany B."/>
            <person name="Mohiuddin M."/>
            <person name="Kodira C."/>
            <person name="Borodovsky M."/>
            <person name="Lomsadze A."/>
            <person name="Burns P."/>
            <person name="Jenkins J."/>
            <person name="Prochnik S."/>
            <person name="Shu S."/>
            <person name="Chapman J."/>
            <person name="Pitluck S."/>
            <person name="Schmutz J."/>
            <person name="Rokhsar D."/>
        </authorList>
    </citation>
    <scope>NUCLEOTIDE SEQUENCE</scope>
</reference>
<organism evidence="1 2">
    <name type="scientific">Citrus sinensis</name>
    <name type="common">Sweet orange</name>
    <name type="synonym">Citrus aurantium var. sinensis</name>
    <dbReference type="NCBI Taxonomy" id="2711"/>
    <lineage>
        <taxon>Eukaryota</taxon>
        <taxon>Viridiplantae</taxon>
        <taxon>Streptophyta</taxon>
        <taxon>Embryophyta</taxon>
        <taxon>Tracheophyta</taxon>
        <taxon>Spermatophyta</taxon>
        <taxon>Magnoliopsida</taxon>
        <taxon>eudicotyledons</taxon>
        <taxon>Gunneridae</taxon>
        <taxon>Pentapetalae</taxon>
        <taxon>rosids</taxon>
        <taxon>malvids</taxon>
        <taxon>Sapindales</taxon>
        <taxon>Rutaceae</taxon>
        <taxon>Aurantioideae</taxon>
        <taxon>Citrus</taxon>
    </lineage>
</organism>
<gene>
    <name evidence="1" type="ORF">CISIN_1g040334mg</name>
</gene>